<dbReference type="EMBL" id="QZEY01000016">
    <property type="protein sequence ID" value="RJL24111.1"/>
    <property type="molecule type" value="Genomic_DNA"/>
</dbReference>
<dbReference type="InterPro" id="IPR007278">
    <property type="entry name" value="DUF397"/>
</dbReference>
<organism evidence="2 3">
    <name type="scientific">Bailinhaonella thermotolerans</name>
    <dbReference type="NCBI Taxonomy" id="1070861"/>
    <lineage>
        <taxon>Bacteria</taxon>
        <taxon>Bacillati</taxon>
        <taxon>Actinomycetota</taxon>
        <taxon>Actinomycetes</taxon>
        <taxon>Streptosporangiales</taxon>
        <taxon>Streptosporangiaceae</taxon>
        <taxon>Bailinhaonella</taxon>
    </lineage>
</organism>
<keyword evidence="3" id="KW-1185">Reference proteome</keyword>
<evidence type="ECO:0000313" key="3">
    <source>
        <dbReference type="Proteomes" id="UP000265768"/>
    </source>
</evidence>
<dbReference type="OrthoDB" id="4299240at2"/>
<dbReference type="Pfam" id="PF04149">
    <property type="entry name" value="DUF397"/>
    <property type="match status" value="1"/>
</dbReference>
<evidence type="ECO:0000313" key="2">
    <source>
        <dbReference type="EMBL" id="RJL24111.1"/>
    </source>
</evidence>
<accession>A0A3A4A7V6</accession>
<reference evidence="2 3" key="1">
    <citation type="submission" date="2018-09" db="EMBL/GenBank/DDBJ databases">
        <title>YIM 75507 draft genome.</title>
        <authorList>
            <person name="Tang S."/>
            <person name="Feng Y."/>
        </authorList>
    </citation>
    <scope>NUCLEOTIDE SEQUENCE [LARGE SCALE GENOMIC DNA]</scope>
    <source>
        <strain evidence="2 3">YIM 75507</strain>
    </source>
</reference>
<dbReference type="Proteomes" id="UP000265768">
    <property type="component" value="Unassembled WGS sequence"/>
</dbReference>
<evidence type="ECO:0000259" key="1">
    <source>
        <dbReference type="Pfam" id="PF04149"/>
    </source>
</evidence>
<comment type="caution">
    <text evidence="2">The sequence shown here is derived from an EMBL/GenBank/DDBJ whole genome shotgun (WGS) entry which is preliminary data.</text>
</comment>
<sequence length="68" mass="7397">MNSVDISAATWRRSLRSMANGNCVEVADLGRDHVGVRDSKDVNGPALVFSKKSWAEFAGSVKRGQFDV</sequence>
<dbReference type="RefSeq" id="WP_119929967.1">
    <property type="nucleotide sequence ID" value="NZ_QZEY01000016.1"/>
</dbReference>
<dbReference type="AlphaFoldDB" id="A0A3A4A7V6"/>
<name>A0A3A4A7V6_9ACTN</name>
<feature type="domain" description="DUF397" evidence="1">
    <location>
        <begin position="9"/>
        <end position="62"/>
    </location>
</feature>
<gene>
    <name evidence="2" type="ORF">D5H75_30110</name>
</gene>
<protein>
    <submittedName>
        <fullName evidence="2">DUF397 domain-containing protein</fullName>
    </submittedName>
</protein>
<proteinExistence type="predicted"/>